<dbReference type="EMBL" id="BAAATD010000013">
    <property type="protein sequence ID" value="GAA2627748.1"/>
    <property type="molecule type" value="Genomic_DNA"/>
</dbReference>
<keyword evidence="3" id="KW-1185">Reference proteome</keyword>
<dbReference type="Proteomes" id="UP001501509">
    <property type="component" value="Unassembled WGS sequence"/>
</dbReference>
<accession>A0ABP6CT36</accession>
<evidence type="ECO:0000256" key="1">
    <source>
        <dbReference type="SAM" id="MobiDB-lite"/>
    </source>
</evidence>
<protein>
    <submittedName>
        <fullName evidence="2">Uncharacterized protein</fullName>
    </submittedName>
</protein>
<dbReference type="InterPro" id="IPR035093">
    <property type="entry name" value="RelE/ParE_toxin_dom_sf"/>
</dbReference>
<dbReference type="Gene3D" id="3.30.2310.20">
    <property type="entry name" value="RelE-like"/>
    <property type="match status" value="1"/>
</dbReference>
<feature type="compositionally biased region" description="Basic and acidic residues" evidence="1">
    <location>
        <begin position="205"/>
        <end position="219"/>
    </location>
</feature>
<sequence>MARRPPRFKLVLRNEITQDINQLPSARLKQIVLWRIESLVTDEERGPPLERKLADLRRLYVDTEPQLARWRIVYRYKPRPTGESLPIVEIVAIGPRKDSEVYRWAAERLGRIQRIEPEIEIDPVLAKAKELDKAANQERQAAKSCERDAQSRQAAIDRGKGPAVKAIRALGGASPQALQDAEEADVKALAAVRDKAQQHRSTARQLREAARKLREDHAVEQATTPSSEHNQSQEQHQEPYDPLPGTDDLPGPSRSL</sequence>
<feature type="compositionally biased region" description="Low complexity" evidence="1">
    <location>
        <begin position="243"/>
        <end position="256"/>
    </location>
</feature>
<reference evidence="3" key="1">
    <citation type="journal article" date="2019" name="Int. J. Syst. Evol. Microbiol.">
        <title>The Global Catalogue of Microorganisms (GCM) 10K type strain sequencing project: providing services to taxonomists for standard genome sequencing and annotation.</title>
        <authorList>
            <consortium name="The Broad Institute Genomics Platform"/>
            <consortium name="The Broad Institute Genome Sequencing Center for Infectious Disease"/>
            <person name="Wu L."/>
            <person name="Ma J."/>
        </authorList>
    </citation>
    <scope>NUCLEOTIDE SEQUENCE [LARGE SCALE GENOMIC DNA]</scope>
    <source>
        <strain evidence="3">JCM 6833</strain>
    </source>
</reference>
<evidence type="ECO:0000313" key="3">
    <source>
        <dbReference type="Proteomes" id="UP001501509"/>
    </source>
</evidence>
<proteinExistence type="predicted"/>
<gene>
    <name evidence="2" type="ORF">GCM10010411_76190</name>
</gene>
<comment type="caution">
    <text evidence="2">The sequence shown here is derived from an EMBL/GenBank/DDBJ whole genome shotgun (WGS) entry which is preliminary data.</text>
</comment>
<feature type="compositionally biased region" description="Basic and acidic residues" evidence="1">
    <location>
        <begin position="137"/>
        <end position="160"/>
    </location>
</feature>
<feature type="region of interest" description="Disordered" evidence="1">
    <location>
        <begin position="192"/>
        <end position="256"/>
    </location>
</feature>
<feature type="region of interest" description="Disordered" evidence="1">
    <location>
        <begin position="137"/>
        <end position="162"/>
    </location>
</feature>
<organism evidence="2 3">
    <name type="scientific">Actinomadura fulvescens</name>
    <dbReference type="NCBI Taxonomy" id="46160"/>
    <lineage>
        <taxon>Bacteria</taxon>
        <taxon>Bacillati</taxon>
        <taxon>Actinomycetota</taxon>
        <taxon>Actinomycetes</taxon>
        <taxon>Streptosporangiales</taxon>
        <taxon>Thermomonosporaceae</taxon>
        <taxon>Actinomadura</taxon>
    </lineage>
</organism>
<evidence type="ECO:0000313" key="2">
    <source>
        <dbReference type="EMBL" id="GAA2627748.1"/>
    </source>
</evidence>
<dbReference type="RefSeq" id="WP_344547354.1">
    <property type="nucleotide sequence ID" value="NZ_BAAATD010000013.1"/>
</dbReference>
<name>A0ABP6CT36_9ACTN</name>